<protein>
    <submittedName>
        <fullName evidence="5">SH2 domain-containing protein</fullName>
    </submittedName>
</protein>
<dbReference type="SMART" id="SM00252">
    <property type="entry name" value="SH2"/>
    <property type="match status" value="1"/>
</dbReference>
<dbReference type="InterPro" id="IPR000980">
    <property type="entry name" value="SH2"/>
</dbReference>
<evidence type="ECO:0000256" key="2">
    <source>
        <dbReference type="SAM" id="MobiDB-lite"/>
    </source>
</evidence>
<evidence type="ECO:0000256" key="1">
    <source>
        <dbReference type="PROSITE-ProRule" id="PRU00191"/>
    </source>
</evidence>
<dbReference type="Proteomes" id="UP000887577">
    <property type="component" value="Unplaced"/>
</dbReference>
<accession>A0A914Z096</accession>
<organism evidence="4 5">
    <name type="scientific">Panagrolaimus superbus</name>
    <dbReference type="NCBI Taxonomy" id="310955"/>
    <lineage>
        <taxon>Eukaryota</taxon>
        <taxon>Metazoa</taxon>
        <taxon>Ecdysozoa</taxon>
        <taxon>Nematoda</taxon>
        <taxon>Chromadorea</taxon>
        <taxon>Rhabditida</taxon>
        <taxon>Tylenchina</taxon>
        <taxon>Panagrolaimomorpha</taxon>
        <taxon>Panagrolaimoidea</taxon>
        <taxon>Panagrolaimidae</taxon>
        <taxon>Panagrolaimus</taxon>
    </lineage>
</organism>
<dbReference type="WBParaSite" id="PSU_v2.g5597.t1">
    <property type="protein sequence ID" value="PSU_v2.g5597.t1"/>
    <property type="gene ID" value="PSU_v2.g5597"/>
</dbReference>
<feature type="domain" description="SH2" evidence="3">
    <location>
        <begin position="94"/>
        <end position="188"/>
    </location>
</feature>
<dbReference type="PROSITE" id="PS50001">
    <property type="entry name" value="SH2"/>
    <property type="match status" value="1"/>
</dbReference>
<dbReference type="PANTHER" id="PTHR15832:SF2">
    <property type="entry name" value="SH2 DOMAIN-CONTAINING PROTEIN"/>
    <property type="match status" value="1"/>
</dbReference>
<evidence type="ECO:0000313" key="4">
    <source>
        <dbReference type="Proteomes" id="UP000887577"/>
    </source>
</evidence>
<dbReference type="AlphaFoldDB" id="A0A914Z096"/>
<sequence length="212" mass="23402">MTNSCMPEVSPGSSSGSSGVSSSSDLQRSLPLPPPPQQQPRIHEVQIRRIPTNNRPSTKRTSLNGLPRMGISSSYPLQNTTSSLERIIRTHPIWYLPHLGRAAANHLLRPMPAGCFIVRASTRPSSMALSIKLPPEYGTDTDHYLLERHGASTVKLEGSPHIFRSLPLLIEHYCQNADELQCKLTLPPAIQLCSNTIDLQRIALMGQGKREQ</sequence>
<keyword evidence="4" id="KW-1185">Reference proteome</keyword>
<proteinExistence type="predicted"/>
<evidence type="ECO:0000313" key="5">
    <source>
        <dbReference type="WBParaSite" id="PSU_v2.g5597.t1"/>
    </source>
</evidence>
<evidence type="ECO:0000259" key="3">
    <source>
        <dbReference type="PROSITE" id="PS50001"/>
    </source>
</evidence>
<dbReference type="CDD" id="cd00173">
    <property type="entry name" value="SH2"/>
    <property type="match status" value="1"/>
</dbReference>
<dbReference type="PANTHER" id="PTHR15832">
    <property type="entry name" value="SHC (SRC HOMOLOGY DOMAIN C-TERMINAL) ADAPTOR HOMOLOG"/>
    <property type="match status" value="1"/>
</dbReference>
<name>A0A914Z096_9BILA</name>
<feature type="compositionally biased region" description="Low complexity" evidence="2">
    <location>
        <begin position="10"/>
        <end position="30"/>
    </location>
</feature>
<feature type="compositionally biased region" description="Polar residues" evidence="2">
    <location>
        <begin position="51"/>
        <end position="64"/>
    </location>
</feature>
<keyword evidence="1" id="KW-0727">SH2 domain</keyword>
<feature type="region of interest" description="Disordered" evidence="2">
    <location>
        <begin position="1"/>
        <end position="77"/>
    </location>
</feature>
<dbReference type="SUPFAM" id="SSF55550">
    <property type="entry name" value="SH2 domain"/>
    <property type="match status" value="1"/>
</dbReference>
<reference evidence="5" key="1">
    <citation type="submission" date="2022-11" db="UniProtKB">
        <authorList>
            <consortium name="WormBaseParasite"/>
        </authorList>
    </citation>
    <scope>IDENTIFICATION</scope>
</reference>
<dbReference type="Gene3D" id="3.30.505.10">
    <property type="entry name" value="SH2 domain"/>
    <property type="match status" value="1"/>
</dbReference>
<dbReference type="InterPro" id="IPR036860">
    <property type="entry name" value="SH2_dom_sf"/>
</dbReference>
<dbReference type="Pfam" id="PF00017">
    <property type="entry name" value="SH2"/>
    <property type="match status" value="1"/>
</dbReference>